<proteinExistence type="predicted"/>
<dbReference type="InterPro" id="IPR027417">
    <property type="entry name" value="P-loop_NTPase"/>
</dbReference>
<dbReference type="Pfam" id="PF13173">
    <property type="entry name" value="AAA_14"/>
    <property type="match status" value="1"/>
</dbReference>
<dbReference type="PANTHER" id="PTHR43566:SF2">
    <property type="entry name" value="DUF4143 DOMAIN-CONTAINING PROTEIN"/>
    <property type="match status" value="1"/>
</dbReference>
<dbReference type="RefSeq" id="WP_407921432.1">
    <property type="nucleotide sequence ID" value="NZ_VUNN01000007.1"/>
</dbReference>
<comment type="caution">
    <text evidence="2">The sequence shown here is derived from an EMBL/GenBank/DDBJ whole genome shotgun (WGS) entry which is preliminary data.</text>
</comment>
<accession>A0A7X2TRM8</accession>
<sequence>METRGISDGLVIIDEIQKIPELLDEVHLLIEETNIRFLLTSSSARRLKEQEVNLLGGRAGKMNLHPFVWPEIKEFNPTLDRILKNGRLSNSEHFFFRNYGEFRKKYLSVLNKILF</sequence>
<dbReference type="InterPro" id="IPR041682">
    <property type="entry name" value="AAA_14"/>
</dbReference>
<evidence type="ECO:0000259" key="1">
    <source>
        <dbReference type="Pfam" id="PF13173"/>
    </source>
</evidence>
<dbReference type="EMBL" id="VUNN01000007">
    <property type="protein sequence ID" value="MSU06128.1"/>
    <property type="molecule type" value="Genomic_DNA"/>
</dbReference>
<dbReference type="Proteomes" id="UP000460549">
    <property type="component" value="Unassembled WGS sequence"/>
</dbReference>
<keyword evidence="3" id="KW-1185">Reference proteome</keyword>
<protein>
    <submittedName>
        <fullName evidence="2">AAA family ATPase</fullName>
    </submittedName>
</protein>
<organism evidence="2 3">
    <name type="scientific">Bullifex porci</name>
    <dbReference type="NCBI Taxonomy" id="2606638"/>
    <lineage>
        <taxon>Bacteria</taxon>
        <taxon>Pseudomonadati</taxon>
        <taxon>Spirochaetota</taxon>
        <taxon>Spirochaetia</taxon>
        <taxon>Spirochaetales</taxon>
        <taxon>Spirochaetaceae</taxon>
        <taxon>Bullifex</taxon>
    </lineage>
</organism>
<evidence type="ECO:0000313" key="3">
    <source>
        <dbReference type="Proteomes" id="UP000460549"/>
    </source>
</evidence>
<dbReference type="SUPFAM" id="SSF52540">
    <property type="entry name" value="P-loop containing nucleoside triphosphate hydrolases"/>
    <property type="match status" value="1"/>
</dbReference>
<evidence type="ECO:0000313" key="2">
    <source>
        <dbReference type="EMBL" id="MSU06128.1"/>
    </source>
</evidence>
<gene>
    <name evidence="2" type="ORF">FYJ80_04975</name>
</gene>
<dbReference type="AlphaFoldDB" id="A0A7X2TRM8"/>
<name>A0A7X2TRM8_9SPIO</name>
<dbReference type="PANTHER" id="PTHR43566">
    <property type="entry name" value="CONSERVED PROTEIN"/>
    <property type="match status" value="1"/>
</dbReference>
<feature type="domain" description="AAA" evidence="1">
    <location>
        <begin position="8"/>
        <end position="72"/>
    </location>
</feature>
<reference evidence="2 3" key="1">
    <citation type="submission" date="2019-08" db="EMBL/GenBank/DDBJ databases">
        <title>In-depth cultivation of the pig gut microbiome towards novel bacterial diversity and tailored functional studies.</title>
        <authorList>
            <person name="Wylensek D."/>
            <person name="Hitch T.C.A."/>
            <person name="Clavel T."/>
        </authorList>
    </citation>
    <scope>NUCLEOTIDE SEQUENCE [LARGE SCALE GENOMIC DNA]</scope>
    <source>
        <strain evidence="2 3">NM-380-WT-3C1</strain>
    </source>
</reference>